<sequence length="149" mass="16195">MSLLFPRPDTHRDQAKTGCSDLESEIAEIEAEEAGHGIKFLREIEKELMAIPKSVLNHRPDNELVLYAIPRSLSMPEEEDIVRPIMADARERAREKSLVDTNGEAQAGQAPSAGSGDKGDDAKLPGTSPIGEPEDIPYADDVDAMDIDG</sequence>
<dbReference type="VEuPathDB" id="FungiDB:UREG_01455"/>
<dbReference type="HOGENOM" id="CLU_059580_3_1_1"/>
<dbReference type="STRING" id="336963.C4JI30"/>
<gene>
    <name evidence="2" type="ORF">UREG_01455</name>
</gene>
<dbReference type="eggNOG" id="ENOG502SANZ">
    <property type="taxonomic scope" value="Eukaryota"/>
</dbReference>
<name>C4JI30_UNCRE</name>
<organism evidence="2 3">
    <name type="scientific">Uncinocarpus reesii (strain UAMH 1704)</name>
    <dbReference type="NCBI Taxonomy" id="336963"/>
    <lineage>
        <taxon>Eukaryota</taxon>
        <taxon>Fungi</taxon>
        <taxon>Dikarya</taxon>
        <taxon>Ascomycota</taxon>
        <taxon>Pezizomycotina</taxon>
        <taxon>Eurotiomycetes</taxon>
        <taxon>Eurotiomycetidae</taxon>
        <taxon>Onygenales</taxon>
        <taxon>Onygenaceae</taxon>
        <taxon>Uncinocarpus</taxon>
    </lineage>
</organism>
<dbReference type="InterPro" id="IPR046591">
    <property type="entry name" value="DUF6649"/>
</dbReference>
<feature type="compositionally biased region" description="Acidic residues" evidence="1">
    <location>
        <begin position="132"/>
        <end position="149"/>
    </location>
</feature>
<dbReference type="KEGG" id="ure:UREG_01455"/>
<dbReference type="AlphaFoldDB" id="C4JI30"/>
<evidence type="ECO:0000313" key="3">
    <source>
        <dbReference type="Proteomes" id="UP000002058"/>
    </source>
</evidence>
<proteinExistence type="predicted"/>
<feature type="compositionally biased region" description="Low complexity" evidence="1">
    <location>
        <begin position="103"/>
        <end position="115"/>
    </location>
</feature>
<evidence type="ECO:0000256" key="1">
    <source>
        <dbReference type="SAM" id="MobiDB-lite"/>
    </source>
</evidence>
<dbReference type="RefSeq" id="XP_002541939.1">
    <property type="nucleotide sequence ID" value="XM_002541893.1"/>
</dbReference>
<dbReference type="GeneID" id="8440709"/>
<protein>
    <submittedName>
        <fullName evidence="2">Uncharacterized protein</fullName>
    </submittedName>
</protein>
<reference evidence="3" key="1">
    <citation type="journal article" date="2009" name="Genome Res.">
        <title>Comparative genomic analyses of the human fungal pathogens Coccidioides and their relatives.</title>
        <authorList>
            <person name="Sharpton T.J."/>
            <person name="Stajich J.E."/>
            <person name="Rounsley S.D."/>
            <person name="Gardner M.J."/>
            <person name="Wortman J.R."/>
            <person name="Jordar V.S."/>
            <person name="Maiti R."/>
            <person name="Kodira C.D."/>
            <person name="Neafsey D.E."/>
            <person name="Zeng Q."/>
            <person name="Hung C.-Y."/>
            <person name="McMahan C."/>
            <person name="Muszewska A."/>
            <person name="Grynberg M."/>
            <person name="Mandel M.A."/>
            <person name="Kellner E.M."/>
            <person name="Barker B.M."/>
            <person name="Galgiani J.N."/>
            <person name="Orbach M.J."/>
            <person name="Kirkland T.N."/>
            <person name="Cole G.T."/>
            <person name="Henn M.R."/>
            <person name="Birren B.W."/>
            <person name="Taylor J.W."/>
        </authorList>
    </citation>
    <scope>NUCLEOTIDE SEQUENCE [LARGE SCALE GENOMIC DNA]</scope>
    <source>
        <strain evidence="3">UAMH 1704</strain>
    </source>
</reference>
<dbReference type="Proteomes" id="UP000002058">
    <property type="component" value="Unassembled WGS sequence"/>
</dbReference>
<evidence type="ECO:0000313" key="2">
    <source>
        <dbReference type="EMBL" id="EEP76606.1"/>
    </source>
</evidence>
<feature type="region of interest" description="Disordered" evidence="1">
    <location>
        <begin position="92"/>
        <end position="149"/>
    </location>
</feature>
<dbReference type="EMBL" id="CH476615">
    <property type="protein sequence ID" value="EEP76606.1"/>
    <property type="molecule type" value="Genomic_DNA"/>
</dbReference>
<keyword evidence="3" id="KW-1185">Reference proteome</keyword>
<accession>C4JI30</accession>
<dbReference type="OrthoDB" id="5345504at2759"/>
<dbReference type="InParanoid" id="C4JI30"/>
<dbReference type="Pfam" id="PF20354">
    <property type="entry name" value="DUF6649"/>
    <property type="match status" value="1"/>
</dbReference>